<dbReference type="SUPFAM" id="SSF88946">
    <property type="entry name" value="Sigma2 domain of RNA polymerase sigma factors"/>
    <property type="match status" value="1"/>
</dbReference>
<dbReference type="OrthoDB" id="1453134at2"/>
<dbReference type="PANTHER" id="PTHR43133">
    <property type="entry name" value="RNA POLYMERASE ECF-TYPE SIGMA FACTO"/>
    <property type="match status" value="1"/>
</dbReference>
<dbReference type="Pfam" id="PF08281">
    <property type="entry name" value="Sigma70_r4_2"/>
    <property type="match status" value="1"/>
</dbReference>
<evidence type="ECO:0000256" key="4">
    <source>
        <dbReference type="ARBA" id="ARBA00023163"/>
    </source>
</evidence>
<protein>
    <submittedName>
        <fullName evidence="7">RNA polymerase sigma-70 factor, ECF subfamily</fullName>
    </submittedName>
</protein>
<evidence type="ECO:0000256" key="1">
    <source>
        <dbReference type="ARBA" id="ARBA00010641"/>
    </source>
</evidence>
<organism evidence="7 8">
    <name type="scientific">Mariniphaga anaerophila</name>
    <dbReference type="NCBI Taxonomy" id="1484053"/>
    <lineage>
        <taxon>Bacteria</taxon>
        <taxon>Pseudomonadati</taxon>
        <taxon>Bacteroidota</taxon>
        <taxon>Bacteroidia</taxon>
        <taxon>Marinilabiliales</taxon>
        <taxon>Prolixibacteraceae</taxon>
        <taxon>Mariniphaga</taxon>
    </lineage>
</organism>
<dbReference type="GO" id="GO:0006352">
    <property type="term" value="P:DNA-templated transcription initiation"/>
    <property type="evidence" value="ECO:0007669"/>
    <property type="project" value="InterPro"/>
</dbReference>
<dbReference type="CDD" id="cd06171">
    <property type="entry name" value="Sigma70_r4"/>
    <property type="match status" value="1"/>
</dbReference>
<comment type="similarity">
    <text evidence="1">Belongs to the sigma-70 factor family. ECF subfamily.</text>
</comment>
<dbReference type="RefSeq" id="WP_083570734.1">
    <property type="nucleotide sequence ID" value="NZ_FQUM01000005.1"/>
</dbReference>
<sequence>MEEQYLINGLQNRNKVVFDFIFHYYYSGLCAYCERITKSQQIAEDIVQDLFVTLWIKHEQIQISSSLKNYLFTAVKNRSLDHLRQEQKKAQKLSIQHEKEELPVNLSSGWFAESELNSIIEESMAKLPPRCREIFKMSRFEDLKNQEIADKLGLSKRTVELQISTALKQLRNDLKNYLPLFLLVSLLK</sequence>
<dbReference type="InterPro" id="IPR013324">
    <property type="entry name" value="RNA_pol_sigma_r3/r4-like"/>
</dbReference>
<keyword evidence="2" id="KW-0805">Transcription regulation</keyword>
<evidence type="ECO:0000256" key="2">
    <source>
        <dbReference type="ARBA" id="ARBA00023015"/>
    </source>
</evidence>
<gene>
    <name evidence="7" type="ORF">SAMN05444274_105156</name>
</gene>
<feature type="domain" description="RNA polymerase sigma-70 region 2" evidence="5">
    <location>
        <begin position="22"/>
        <end position="88"/>
    </location>
</feature>
<dbReference type="AlphaFoldDB" id="A0A1M5BI95"/>
<evidence type="ECO:0000256" key="3">
    <source>
        <dbReference type="ARBA" id="ARBA00023082"/>
    </source>
</evidence>
<dbReference type="Proteomes" id="UP000184164">
    <property type="component" value="Unassembled WGS sequence"/>
</dbReference>
<dbReference type="InterPro" id="IPR013249">
    <property type="entry name" value="RNA_pol_sigma70_r4_t2"/>
</dbReference>
<keyword evidence="4" id="KW-0804">Transcription</keyword>
<evidence type="ECO:0000259" key="6">
    <source>
        <dbReference type="Pfam" id="PF08281"/>
    </source>
</evidence>
<evidence type="ECO:0000313" key="8">
    <source>
        <dbReference type="Proteomes" id="UP000184164"/>
    </source>
</evidence>
<dbReference type="EMBL" id="FQUM01000005">
    <property type="protein sequence ID" value="SHF42070.1"/>
    <property type="molecule type" value="Genomic_DNA"/>
</dbReference>
<dbReference type="NCBIfam" id="TIGR02985">
    <property type="entry name" value="Sig70_bacteroi1"/>
    <property type="match status" value="1"/>
</dbReference>
<dbReference type="STRING" id="1484053.SAMN05444274_105156"/>
<accession>A0A1M5BI95</accession>
<dbReference type="GO" id="GO:0003677">
    <property type="term" value="F:DNA binding"/>
    <property type="evidence" value="ECO:0007669"/>
    <property type="project" value="InterPro"/>
</dbReference>
<keyword evidence="3" id="KW-0731">Sigma factor</keyword>
<name>A0A1M5BI95_9BACT</name>
<dbReference type="GO" id="GO:0016987">
    <property type="term" value="F:sigma factor activity"/>
    <property type="evidence" value="ECO:0007669"/>
    <property type="project" value="UniProtKB-KW"/>
</dbReference>
<dbReference type="Gene3D" id="1.10.10.10">
    <property type="entry name" value="Winged helix-like DNA-binding domain superfamily/Winged helix DNA-binding domain"/>
    <property type="match status" value="1"/>
</dbReference>
<dbReference type="InterPro" id="IPR036388">
    <property type="entry name" value="WH-like_DNA-bd_sf"/>
</dbReference>
<dbReference type="InterPro" id="IPR039425">
    <property type="entry name" value="RNA_pol_sigma-70-like"/>
</dbReference>
<dbReference type="SUPFAM" id="SSF88659">
    <property type="entry name" value="Sigma3 and sigma4 domains of RNA polymerase sigma factors"/>
    <property type="match status" value="1"/>
</dbReference>
<dbReference type="InterPro" id="IPR014284">
    <property type="entry name" value="RNA_pol_sigma-70_dom"/>
</dbReference>
<dbReference type="NCBIfam" id="TIGR02937">
    <property type="entry name" value="sigma70-ECF"/>
    <property type="match status" value="1"/>
</dbReference>
<proteinExistence type="inferred from homology"/>
<dbReference type="InterPro" id="IPR014327">
    <property type="entry name" value="RNA_pol_sigma70_bacteroid"/>
</dbReference>
<dbReference type="Gene3D" id="1.10.1740.10">
    <property type="match status" value="1"/>
</dbReference>
<dbReference type="Pfam" id="PF04542">
    <property type="entry name" value="Sigma70_r2"/>
    <property type="match status" value="1"/>
</dbReference>
<reference evidence="7 8" key="1">
    <citation type="submission" date="2016-11" db="EMBL/GenBank/DDBJ databases">
        <authorList>
            <person name="Jaros S."/>
            <person name="Januszkiewicz K."/>
            <person name="Wedrychowicz H."/>
        </authorList>
    </citation>
    <scope>NUCLEOTIDE SEQUENCE [LARGE SCALE GENOMIC DNA]</scope>
    <source>
        <strain evidence="7 8">DSM 26910</strain>
    </source>
</reference>
<evidence type="ECO:0000313" key="7">
    <source>
        <dbReference type="EMBL" id="SHF42070.1"/>
    </source>
</evidence>
<evidence type="ECO:0000259" key="5">
    <source>
        <dbReference type="Pfam" id="PF04542"/>
    </source>
</evidence>
<keyword evidence="8" id="KW-1185">Reference proteome</keyword>
<dbReference type="PANTHER" id="PTHR43133:SF46">
    <property type="entry name" value="RNA POLYMERASE SIGMA-70 FACTOR ECF SUBFAMILY"/>
    <property type="match status" value="1"/>
</dbReference>
<dbReference type="InterPro" id="IPR013325">
    <property type="entry name" value="RNA_pol_sigma_r2"/>
</dbReference>
<dbReference type="InterPro" id="IPR007627">
    <property type="entry name" value="RNA_pol_sigma70_r2"/>
</dbReference>
<feature type="domain" description="RNA polymerase sigma factor 70 region 4 type 2" evidence="6">
    <location>
        <begin position="120"/>
        <end position="170"/>
    </location>
</feature>